<dbReference type="FunCoup" id="B3M598">
    <property type="interactions" value="2"/>
</dbReference>
<dbReference type="Proteomes" id="UP000007801">
    <property type="component" value="Unassembled WGS sequence"/>
</dbReference>
<evidence type="ECO:0000256" key="5">
    <source>
        <dbReference type="SAM" id="SignalP"/>
    </source>
</evidence>
<accession>B3M598</accession>
<reference evidence="7 8" key="1">
    <citation type="journal article" date="2007" name="Nature">
        <title>Evolution of genes and genomes on the Drosophila phylogeny.</title>
        <authorList>
            <consortium name="Drosophila 12 Genomes Consortium"/>
            <person name="Clark A.G."/>
            <person name="Eisen M.B."/>
            <person name="Smith D.R."/>
            <person name="Bergman C.M."/>
            <person name="Oliver B."/>
            <person name="Markow T.A."/>
            <person name="Kaufman T.C."/>
            <person name="Kellis M."/>
            <person name="Gelbart W."/>
            <person name="Iyer V.N."/>
            <person name="Pollard D.A."/>
            <person name="Sackton T.B."/>
            <person name="Larracuente A.M."/>
            <person name="Singh N.D."/>
            <person name="Abad J.P."/>
            <person name="Abt D.N."/>
            <person name="Adryan B."/>
            <person name="Aguade M."/>
            <person name="Akashi H."/>
            <person name="Anderson W.W."/>
            <person name="Aquadro C.F."/>
            <person name="Ardell D.H."/>
            <person name="Arguello R."/>
            <person name="Artieri C.G."/>
            <person name="Barbash D.A."/>
            <person name="Barker D."/>
            <person name="Barsanti P."/>
            <person name="Batterham P."/>
            <person name="Batzoglou S."/>
            <person name="Begun D."/>
            <person name="Bhutkar A."/>
            <person name="Blanco E."/>
            <person name="Bosak S.A."/>
            <person name="Bradley R.K."/>
            <person name="Brand A.D."/>
            <person name="Brent M.R."/>
            <person name="Brooks A.N."/>
            <person name="Brown R.H."/>
            <person name="Butlin R.K."/>
            <person name="Caggese C."/>
            <person name="Calvi B.R."/>
            <person name="Bernardo de Carvalho A."/>
            <person name="Caspi A."/>
            <person name="Castrezana S."/>
            <person name="Celniker S.E."/>
            <person name="Chang J.L."/>
            <person name="Chapple C."/>
            <person name="Chatterji S."/>
            <person name="Chinwalla A."/>
            <person name="Civetta A."/>
            <person name="Clifton S.W."/>
            <person name="Comeron J.M."/>
            <person name="Costello J.C."/>
            <person name="Coyne J.A."/>
            <person name="Daub J."/>
            <person name="David R.G."/>
            <person name="Delcher A.L."/>
            <person name="Delehaunty K."/>
            <person name="Do C.B."/>
            <person name="Ebling H."/>
            <person name="Edwards K."/>
            <person name="Eickbush T."/>
            <person name="Evans J.D."/>
            <person name="Filipski A."/>
            <person name="Findeiss S."/>
            <person name="Freyhult E."/>
            <person name="Fulton L."/>
            <person name="Fulton R."/>
            <person name="Garcia A.C."/>
            <person name="Gardiner A."/>
            <person name="Garfield D.A."/>
            <person name="Garvin B.E."/>
            <person name="Gibson G."/>
            <person name="Gilbert D."/>
            <person name="Gnerre S."/>
            <person name="Godfrey J."/>
            <person name="Good R."/>
            <person name="Gotea V."/>
            <person name="Gravely B."/>
            <person name="Greenberg A.J."/>
            <person name="Griffiths-Jones S."/>
            <person name="Gross S."/>
            <person name="Guigo R."/>
            <person name="Gustafson E.A."/>
            <person name="Haerty W."/>
            <person name="Hahn M.W."/>
            <person name="Halligan D.L."/>
            <person name="Halpern A.L."/>
            <person name="Halter G.M."/>
            <person name="Han M.V."/>
            <person name="Heger A."/>
            <person name="Hillier L."/>
            <person name="Hinrichs A.S."/>
            <person name="Holmes I."/>
            <person name="Hoskins R.A."/>
            <person name="Hubisz M.J."/>
            <person name="Hultmark D."/>
            <person name="Huntley M.A."/>
            <person name="Jaffe D.B."/>
            <person name="Jagadeeshan S."/>
            <person name="Jeck W.R."/>
            <person name="Johnson J."/>
            <person name="Jones C.D."/>
            <person name="Jordan W.C."/>
            <person name="Karpen G.H."/>
            <person name="Kataoka E."/>
            <person name="Keightley P.D."/>
            <person name="Kheradpour P."/>
            <person name="Kirkness E.F."/>
            <person name="Koerich L.B."/>
            <person name="Kristiansen K."/>
            <person name="Kudrna D."/>
            <person name="Kulathinal R.J."/>
            <person name="Kumar S."/>
            <person name="Kwok R."/>
            <person name="Lander E."/>
            <person name="Langley C.H."/>
            <person name="Lapoint R."/>
            <person name="Lazzaro B.P."/>
            <person name="Lee S.J."/>
            <person name="Levesque L."/>
            <person name="Li R."/>
            <person name="Lin C.F."/>
            <person name="Lin M.F."/>
            <person name="Lindblad-Toh K."/>
            <person name="Llopart A."/>
            <person name="Long M."/>
            <person name="Low L."/>
            <person name="Lozovsky E."/>
            <person name="Lu J."/>
            <person name="Luo M."/>
            <person name="Machado C.A."/>
            <person name="Makalowski W."/>
            <person name="Marzo M."/>
            <person name="Matsuda M."/>
            <person name="Matzkin L."/>
            <person name="McAllister B."/>
            <person name="McBride C.S."/>
            <person name="McKernan B."/>
            <person name="McKernan K."/>
            <person name="Mendez-Lago M."/>
            <person name="Minx P."/>
            <person name="Mollenhauer M.U."/>
            <person name="Montooth K."/>
            <person name="Mount S.M."/>
            <person name="Mu X."/>
            <person name="Myers E."/>
            <person name="Negre B."/>
            <person name="Newfeld S."/>
            <person name="Nielsen R."/>
            <person name="Noor M.A."/>
            <person name="O'Grady P."/>
            <person name="Pachter L."/>
            <person name="Papaceit M."/>
            <person name="Parisi M.J."/>
            <person name="Parisi M."/>
            <person name="Parts L."/>
            <person name="Pedersen J.S."/>
            <person name="Pesole G."/>
            <person name="Phillippy A.M."/>
            <person name="Ponting C.P."/>
            <person name="Pop M."/>
            <person name="Porcelli D."/>
            <person name="Powell J.R."/>
            <person name="Prohaska S."/>
            <person name="Pruitt K."/>
            <person name="Puig M."/>
            <person name="Quesneville H."/>
            <person name="Ram K.R."/>
            <person name="Rand D."/>
            <person name="Rasmussen M.D."/>
            <person name="Reed L.K."/>
            <person name="Reenan R."/>
            <person name="Reily A."/>
            <person name="Remington K.A."/>
            <person name="Rieger T.T."/>
            <person name="Ritchie M.G."/>
            <person name="Robin C."/>
            <person name="Rogers Y.H."/>
            <person name="Rohde C."/>
            <person name="Rozas J."/>
            <person name="Rubenfield M.J."/>
            <person name="Ruiz A."/>
            <person name="Russo S."/>
            <person name="Salzberg S.L."/>
            <person name="Sanchez-Gracia A."/>
            <person name="Saranga D.J."/>
            <person name="Sato H."/>
            <person name="Schaeffer S.W."/>
            <person name="Schatz M.C."/>
            <person name="Schlenke T."/>
            <person name="Schwartz R."/>
            <person name="Segarra C."/>
            <person name="Singh R.S."/>
            <person name="Sirot L."/>
            <person name="Sirota M."/>
            <person name="Sisneros N.B."/>
            <person name="Smith C.D."/>
            <person name="Smith T.F."/>
            <person name="Spieth J."/>
            <person name="Stage D.E."/>
            <person name="Stark A."/>
            <person name="Stephan W."/>
            <person name="Strausberg R.L."/>
            <person name="Strempel S."/>
            <person name="Sturgill D."/>
            <person name="Sutton G."/>
            <person name="Sutton G.G."/>
            <person name="Tao W."/>
            <person name="Teichmann S."/>
            <person name="Tobari Y.N."/>
            <person name="Tomimura Y."/>
            <person name="Tsolas J.M."/>
            <person name="Valente V.L."/>
            <person name="Venter E."/>
            <person name="Venter J.C."/>
            <person name="Vicario S."/>
            <person name="Vieira F.G."/>
            <person name="Vilella A.J."/>
            <person name="Villasante A."/>
            <person name="Walenz B."/>
            <person name="Wang J."/>
            <person name="Wasserman M."/>
            <person name="Watts T."/>
            <person name="Wilson D."/>
            <person name="Wilson R.K."/>
            <person name="Wing R.A."/>
            <person name="Wolfner M.F."/>
            <person name="Wong A."/>
            <person name="Wong G.K."/>
            <person name="Wu C.I."/>
            <person name="Wu G."/>
            <person name="Yamamoto D."/>
            <person name="Yang H.P."/>
            <person name="Yang S.P."/>
            <person name="Yorke J.A."/>
            <person name="Yoshida K."/>
            <person name="Zdobnov E."/>
            <person name="Zhang P."/>
            <person name="Zhang Y."/>
            <person name="Zimin A.V."/>
            <person name="Baldwin J."/>
            <person name="Abdouelleil A."/>
            <person name="Abdulkadir J."/>
            <person name="Abebe A."/>
            <person name="Abera B."/>
            <person name="Abreu J."/>
            <person name="Acer S.C."/>
            <person name="Aftuck L."/>
            <person name="Alexander A."/>
            <person name="An P."/>
            <person name="Anderson E."/>
            <person name="Anderson S."/>
            <person name="Arachi H."/>
            <person name="Azer M."/>
            <person name="Bachantsang P."/>
            <person name="Barry A."/>
            <person name="Bayul T."/>
            <person name="Berlin A."/>
            <person name="Bessette D."/>
            <person name="Bloom T."/>
            <person name="Blye J."/>
            <person name="Boguslavskiy L."/>
            <person name="Bonnet C."/>
            <person name="Boukhgalter B."/>
            <person name="Bourzgui I."/>
            <person name="Brown A."/>
            <person name="Cahill P."/>
            <person name="Channer S."/>
            <person name="Cheshatsang Y."/>
            <person name="Chuda L."/>
            <person name="Citroen M."/>
            <person name="Collymore A."/>
            <person name="Cooke P."/>
            <person name="Costello M."/>
            <person name="D'Aco K."/>
            <person name="Daza R."/>
            <person name="De Haan G."/>
            <person name="DeGray S."/>
            <person name="DeMaso C."/>
            <person name="Dhargay N."/>
            <person name="Dooley K."/>
            <person name="Dooley E."/>
            <person name="Doricent M."/>
            <person name="Dorje P."/>
            <person name="Dorjee K."/>
            <person name="Dupes A."/>
            <person name="Elong R."/>
            <person name="Falk J."/>
            <person name="Farina A."/>
            <person name="Faro S."/>
            <person name="Ferguson D."/>
            <person name="Fisher S."/>
            <person name="Foley C.D."/>
            <person name="Franke A."/>
            <person name="Friedrich D."/>
            <person name="Gadbois L."/>
            <person name="Gearin G."/>
            <person name="Gearin C.R."/>
            <person name="Giannoukos G."/>
            <person name="Goode T."/>
            <person name="Graham J."/>
            <person name="Grandbois E."/>
            <person name="Grewal S."/>
            <person name="Gyaltsen K."/>
            <person name="Hafez N."/>
            <person name="Hagos B."/>
            <person name="Hall J."/>
            <person name="Henson C."/>
            <person name="Hollinger A."/>
            <person name="Honan T."/>
            <person name="Huard M.D."/>
            <person name="Hughes L."/>
            <person name="Hurhula B."/>
            <person name="Husby M.E."/>
            <person name="Kamat A."/>
            <person name="Kanga B."/>
            <person name="Kashin S."/>
            <person name="Khazanovich D."/>
            <person name="Kisner P."/>
            <person name="Lance K."/>
            <person name="Lara M."/>
            <person name="Lee W."/>
            <person name="Lennon N."/>
            <person name="Letendre F."/>
            <person name="LeVine R."/>
            <person name="Lipovsky A."/>
            <person name="Liu X."/>
            <person name="Liu J."/>
            <person name="Liu S."/>
            <person name="Lokyitsang T."/>
            <person name="Lokyitsang Y."/>
            <person name="Lubonja R."/>
            <person name="Lui A."/>
            <person name="MacDonald P."/>
            <person name="Magnisalis V."/>
            <person name="Maru K."/>
            <person name="Matthews C."/>
            <person name="McCusker W."/>
            <person name="McDonough S."/>
            <person name="Mehta T."/>
            <person name="Meldrim J."/>
            <person name="Meneus L."/>
            <person name="Mihai O."/>
            <person name="Mihalev A."/>
            <person name="Mihova T."/>
            <person name="Mittelman R."/>
            <person name="Mlenga V."/>
            <person name="Montmayeur A."/>
            <person name="Mulrain L."/>
            <person name="Navidi A."/>
            <person name="Naylor J."/>
            <person name="Negash T."/>
            <person name="Nguyen T."/>
            <person name="Nguyen N."/>
            <person name="Nicol R."/>
            <person name="Norbu C."/>
            <person name="Norbu N."/>
            <person name="Novod N."/>
            <person name="O'Neill B."/>
            <person name="Osman S."/>
            <person name="Markiewicz E."/>
            <person name="Oyono O.L."/>
            <person name="Patti C."/>
            <person name="Phunkhang P."/>
            <person name="Pierre F."/>
            <person name="Priest M."/>
            <person name="Raghuraman S."/>
            <person name="Rege F."/>
            <person name="Reyes R."/>
            <person name="Rise C."/>
            <person name="Rogov P."/>
            <person name="Ross K."/>
            <person name="Ryan E."/>
            <person name="Settipalli S."/>
            <person name="Shea T."/>
            <person name="Sherpa N."/>
            <person name="Shi L."/>
            <person name="Shih D."/>
            <person name="Sparrow T."/>
            <person name="Spaulding J."/>
            <person name="Stalker J."/>
            <person name="Stange-Thomann N."/>
            <person name="Stavropoulos S."/>
            <person name="Stone C."/>
            <person name="Strader C."/>
            <person name="Tesfaye S."/>
            <person name="Thomson T."/>
            <person name="Thoulutsang Y."/>
            <person name="Thoulutsang D."/>
            <person name="Topham K."/>
            <person name="Topping I."/>
            <person name="Tsamla T."/>
            <person name="Vassiliev H."/>
            <person name="Vo A."/>
            <person name="Wangchuk T."/>
            <person name="Wangdi T."/>
            <person name="Weiand M."/>
            <person name="Wilkinson J."/>
            <person name="Wilson A."/>
            <person name="Yadav S."/>
            <person name="Young G."/>
            <person name="Yu Q."/>
            <person name="Zembek L."/>
            <person name="Zhong D."/>
            <person name="Zimmer A."/>
            <person name="Zwirko Z."/>
            <person name="Jaffe D.B."/>
            <person name="Alvarez P."/>
            <person name="Brockman W."/>
            <person name="Butler J."/>
            <person name="Chin C."/>
            <person name="Gnerre S."/>
            <person name="Grabherr M."/>
            <person name="Kleber M."/>
            <person name="Mauceli E."/>
            <person name="MacCallum I."/>
        </authorList>
    </citation>
    <scope>NUCLEOTIDE SEQUENCE [LARGE SCALE GENOMIC DNA]</scope>
    <source>
        <strain evidence="8">Tucson 14024-0371.13</strain>
    </source>
</reference>
<dbReference type="KEGG" id="dan:6493459"/>
<dbReference type="eggNOG" id="KOG3017">
    <property type="taxonomic scope" value="Eukaryota"/>
</dbReference>
<comment type="similarity">
    <text evidence="2">Belongs to the CRISP family.</text>
</comment>
<sequence length="244" mass="27596">MQGLRLILVLFVLDFSQAIDFCKIASCQGTEHIGCNNTMVFDKRCLRFNSLVNIGKFRRYLLAMHNKYREDVASGALEYMPEARNMPELMWEPYLAILAEYHLKTCLADLPGQPCVATDDFPDPKSNFAEDIYPRPLVAESNVRQMTILTEEWMDEVYDLRDTSYESAGYAIRNIINDKAAYMGCAAGKDYDLWNIHFVLVCYYSAGAPEGSSLYDVGKFNASFCPHGHSGAYPSLCKTLPLND</sequence>
<keyword evidence="3" id="KW-0964">Secreted</keyword>
<gene>
    <name evidence="7" type="primary">Dana\GF10590</name>
    <name evidence="7" type="synonym">dana_GLEANR_10544</name>
    <name evidence="7" type="ORF">GF10590</name>
</gene>
<evidence type="ECO:0000256" key="2">
    <source>
        <dbReference type="ARBA" id="ARBA00009923"/>
    </source>
</evidence>
<name>B3M598_DROAN</name>
<dbReference type="AlphaFoldDB" id="B3M598"/>
<evidence type="ECO:0000256" key="1">
    <source>
        <dbReference type="ARBA" id="ARBA00004613"/>
    </source>
</evidence>
<evidence type="ECO:0000259" key="6">
    <source>
        <dbReference type="SMART" id="SM00198"/>
    </source>
</evidence>
<dbReference type="GO" id="GO:0005576">
    <property type="term" value="C:extracellular region"/>
    <property type="evidence" value="ECO:0007669"/>
    <property type="project" value="UniProtKB-SubCell"/>
</dbReference>
<keyword evidence="4 5" id="KW-0732">Signal</keyword>
<dbReference type="OrthoDB" id="414826at2759"/>
<protein>
    <recommendedName>
        <fullName evidence="6">SCP domain-containing protein</fullName>
    </recommendedName>
</protein>
<feature type="signal peptide" evidence="5">
    <location>
        <begin position="1"/>
        <end position="18"/>
    </location>
</feature>
<dbReference type="InParanoid" id="B3M598"/>
<dbReference type="SMR" id="B3M598"/>
<keyword evidence="8" id="KW-1185">Reference proteome</keyword>
<dbReference type="EMBL" id="CH902618">
    <property type="protein sequence ID" value="EDV40603.2"/>
    <property type="molecule type" value="Genomic_DNA"/>
</dbReference>
<dbReference type="SUPFAM" id="SSF55797">
    <property type="entry name" value="PR-1-like"/>
    <property type="match status" value="1"/>
</dbReference>
<evidence type="ECO:0000256" key="3">
    <source>
        <dbReference type="ARBA" id="ARBA00022525"/>
    </source>
</evidence>
<evidence type="ECO:0000256" key="4">
    <source>
        <dbReference type="ARBA" id="ARBA00022729"/>
    </source>
</evidence>
<dbReference type="HOGENOM" id="CLU_035730_7_0_1"/>
<dbReference type="PIRSF" id="PIRSF038921">
    <property type="entry name" value="P14a"/>
    <property type="match status" value="1"/>
</dbReference>
<organism evidence="7 8">
    <name type="scientific">Drosophila ananassae</name>
    <name type="common">Fruit fly</name>
    <dbReference type="NCBI Taxonomy" id="7217"/>
    <lineage>
        <taxon>Eukaryota</taxon>
        <taxon>Metazoa</taxon>
        <taxon>Ecdysozoa</taxon>
        <taxon>Arthropoda</taxon>
        <taxon>Hexapoda</taxon>
        <taxon>Insecta</taxon>
        <taxon>Pterygota</taxon>
        <taxon>Neoptera</taxon>
        <taxon>Endopterygota</taxon>
        <taxon>Diptera</taxon>
        <taxon>Brachycera</taxon>
        <taxon>Muscomorpha</taxon>
        <taxon>Ephydroidea</taxon>
        <taxon>Drosophilidae</taxon>
        <taxon>Drosophila</taxon>
        <taxon>Sophophora</taxon>
    </lineage>
</organism>
<feature type="domain" description="SCP" evidence="6">
    <location>
        <begin position="56"/>
        <end position="211"/>
    </location>
</feature>
<dbReference type="InterPro" id="IPR034763">
    <property type="entry name" value="P14a_insect"/>
</dbReference>
<dbReference type="CDD" id="cd05380">
    <property type="entry name" value="CAP_euk"/>
    <property type="match status" value="1"/>
</dbReference>
<evidence type="ECO:0000313" key="7">
    <source>
        <dbReference type="EMBL" id="EDV40603.2"/>
    </source>
</evidence>
<comment type="subcellular location">
    <subcellularLocation>
        <location evidence="1">Secreted</location>
    </subcellularLocation>
</comment>
<dbReference type="InterPro" id="IPR035940">
    <property type="entry name" value="CAP_sf"/>
</dbReference>
<dbReference type="Pfam" id="PF00188">
    <property type="entry name" value="CAP"/>
    <property type="match status" value="1"/>
</dbReference>
<dbReference type="GeneID" id="6493459"/>
<evidence type="ECO:0000313" key="8">
    <source>
        <dbReference type="Proteomes" id="UP000007801"/>
    </source>
</evidence>
<proteinExistence type="inferred from homology"/>
<dbReference type="SMART" id="SM00198">
    <property type="entry name" value="SCP"/>
    <property type="match status" value="1"/>
</dbReference>
<dbReference type="Gene3D" id="3.40.33.10">
    <property type="entry name" value="CAP"/>
    <property type="match status" value="1"/>
</dbReference>
<feature type="chain" id="PRO_5006454522" description="SCP domain-containing protein" evidence="5">
    <location>
        <begin position="19"/>
        <end position="244"/>
    </location>
</feature>
<dbReference type="InterPro" id="IPR014044">
    <property type="entry name" value="CAP_dom"/>
</dbReference>